<dbReference type="SUPFAM" id="SSF141868">
    <property type="entry name" value="EAL domain-like"/>
    <property type="match status" value="1"/>
</dbReference>
<comment type="caution">
    <text evidence="2">The sequence shown here is derived from an EMBL/GenBank/DDBJ whole genome shotgun (WGS) entry which is preliminary data.</text>
</comment>
<dbReference type="InterPro" id="IPR001633">
    <property type="entry name" value="EAL_dom"/>
</dbReference>
<dbReference type="Proteomes" id="UP000051845">
    <property type="component" value="Unassembled WGS sequence"/>
</dbReference>
<organism evidence="2 3">
    <name type="scientific">Secundilactobacillus collinoides DSM 20515 = JCM 1123</name>
    <dbReference type="NCBI Taxonomy" id="1423733"/>
    <lineage>
        <taxon>Bacteria</taxon>
        <taxon>Bacillati</taxon>
        <taxon>Bacillota</taxon>
        <taxon>Bacilli</taxon>
        <taxon>Lactobacillales</taxon>
        <taxon>Lactobacillaceae</taxon>
        <taxon>Secundilactobacillus</taxon>
    </lineage>
</organism>
<dbReference type="STRING" id="33960.TY91_12135"/>
<dbReference type="PANTHER" id="PTHR33121">
    <property type="entry name" value="CYCLIC DI-GMP PHOSPHODIESTERASE PDEF"/>
    <property type="match status" value="1"/>
</dbReference>
<reference evidence="2 3" key="1">
    <citation type="journal article" date="2015" name="Genome Announc.">
        <title>Expanding the biotechnology potential of lactobacilli through comparative genomics of 213 strains and associated genera.</title>
        <authorList>
            <person name="Sun Z."/>
            <person name="Harris H.M."/>
            <person name="McCann A."/>
            <person name="Guo C."/>
            <person name="Argimon S."/>
            <person name="Zhang W."/>
            <person name="Yang X."/>
            <person name="Jeffery I.B."/>
            <person name="Cooney J.C."/>
            <person name="Kagawa T.F."/>
            <person name="Liu W."/>
            <person name="Song Y."/>
            <person name="Salvetti E."/>
            <person name="Wrobel A."/>
            <person name="Rasinkangas P."/>
            <person name="Parkhill J."/>
            <person name="Rea M.C."/>
            <person name="O'Sullivan O."/>
            <person name="Ritari J."/>
            <person name="Douillard F.P."/>
            <person name="Paul Ross R."/>
            <person name="Yang R."/>
            <person name="Briner A.E."/>
            <person name="Felis G.E."/>
            <person name="de Vos W.M."/>
            <person name="Barrangou R."/>
            <person name="Klaenhammer T.R."/>
            <person name="Caufield P.W."/>
            <person name="Cui Y."/>
            <person name="Zhang H."/>
            <person name="O'Toole P.W."/>
        </authorList>
    </citation>
    <scope>NUCLEOTIDE SEQUENCE [LARGE SCALE GENOMIC DNA]</scope>
    <source>
        <strain evidence="2 3">DSM 20515</strain>
    </source>
</reference>
<dbReference type="AlphaFoldDB" id="A0A0R2BNW5"/>
<dbReference type="SMART" id="SM00052">
    <property type="entry name" value="EAL"/>
    <property type="match status" value="1"/>
</dbReference>
<evidence type="ECO:0000259" key="1">
    <source>
        <dbReference type="PROSITE" id="PS50883"/>
    </source>
</evidence>
<protein>
    <submittedName>
        <fullName evidence="2">Cyclic diguanylate phosphodiesterase domain protein</fullName>
    </submittedName>
</protein>
<proteinExistence type="predicted"/>
<dbReference type="InterPro" id="IPR050706">
    <property type="entry name" value="Cyclic-di-GMP_PDE-like"/>
</dbReference>
<accession>A0A0R2BNW5</accession>
<feature type="domain" description="EAL" evidence="1">
    <location>
        <begin position="1"/>
        <end position="244"/>
    </location>
</feature>
<dbReference type="PANTHER" id="PTHR33121:SF70">
    <property type="entry name" value="SIGNALING PROTEIN YKOW"/>
    <property type="match status" value="1"/>
</dbReference>
<dbReference type="PATRIC" id="fig|1423733.4.peg.2807"/>
<dbReference type="GO" id="GO:0071111">
    <property type="term" value="F:cyclic-guanylate-specific phosphodiesterase activity"/>
    <property type="evidence" value="ECO:0007669"/>
    <property type="project" value="InterPro"/>
</dbReference>
<dbReference type="PROSITE" id="PS50883">
    <property type="entry name" value="EAL"/>
    <property type="match status" value="1"/>
</dbReference>
<name>A0A0R2BNW5_SECCO</name>
<dbReference type="Pfam" id="PF00563">
    <property type="entry name" value="EAL"/>
    <property type="match status" value="1"/>
</dbReference>
<dbReference type="Gene3D" id="3.20.20.450">
    <property type="entry name" value="EAL domain"/>
    <property type="match status" value="1"/>
</dbReference>
<dbReference type="CDD" id="cd01948">
    <property type="entry name" value="EAL"/>
    <property type="match status" value="1"/>
</dbReference>
<dbReference type="EMBL" id="AYYR01000008">
    <property type="protein sequence ID" value="KRM77819.1"/>
    <property type="molecule type" value="Genomic_DNA"/>
</dbReference>
<gene>
    <name evidence="2" type="ORF">FC82_GL002684</name>
</gene>
<evidence type="ECO:0000313" key="2">
    <source>
        <dbReference type="EMBL" id="KRM77819.1"/>
    </source>
</evidence>
<sequence length="249" mass="28778">MLLGPFVKKESWKIFMYRFFVQPQVNRFKQSIVGYETLIRESRNGRWMLPKDFSAISLACQLKLLCRCVDALHLKSHYLGFNLNRVQLQDPDVVQQLIEFQAKIHPVRLVVELTEEVCEDANDPACVLKQIKTLHDGGVQVSLDDVGTGENQLDRIECLLPYVSELKVALQNFRHDGNEIMIPEELHEWRRVSNAYHLRFLVEGVETPGDQSALDGLDIALRQGYYYGKPHLLFYRGELNDSSRMEKNA</sequence>
<evidence type="ECO:0000313" key="3">
    <source>
        <dbReference type="Proteomes" id="UP000051845"/>
    </source>
</evidence>
<dbReference type="InterPro" id="IPR035919">
    <property type="entry name" value="EAL_sf"/>
</dbReference>